<reference evidence="2" key="1">
    <citation type="journal article" date="2019" name="Int. J. Syst. Evol. Microbiol.">
        <title>The Global Catalogue of Microorganisms (GCM) 10K type strain sequencing project: providing services to taxonomists for standard genome sequencing and annotation.</title>
        <authorList>
            <consortium name="The Broad Institute Genomics Platform"/>
            <consortium name="The Broad Institute Genome Sequencing Center for Infectious Disease"/>
            <person name="Wu L."/>
            <person name="Ma J."/>
        </authorList>
    </citation>
    <scope>NUCLEOTIDE SEQUENCE [LARGE SCALE GENOMIC DNA]</scope>
    <source>
        <strain evidence="2">JCM 18303</strain>
    </source>
</reference>
<gene>
    <name evidence="1" type="ORF">GCM10023321_70210</name>
</gene>
<sequence>MLIDDQDDVPRDLAVGLAALPVLIHLVDGGAQPLELLPAEIVDVLDPHGLQVLILHSLQTGDSLGGELGAAIGRSRAGRQRPAFAVQRQAALIKCLGQGRAVRGGRILGGLEVGRSSRDIEVGVPGGGQWQVAQLAVGVA</sequence>
<protein>
    <submittedName>
        <fullName evidence="1">Uncharacterized protein</fullName>
    </submittedName>
</protein>
<proteinExistence type="predicted"/>
<keyword evidence="2" id="KW-1185">Reference proteome</keyword>
<accession>A0ABP9R526</accession>
<dbReference type="EMBL" id="BAABJP010000048">
    <property type="protein sequence ID" value="GAA5171517.1"/>
    <property type="molecule type" value="Genomic_DNA"/>
</dbReference>
<comment type="caution">
    <text evidence="1">The sequence shown here is derived from an EMBL/GenBank/DDBJ whole genome shotgun (WGS) entry which is preliminary data.</text>
</comment>
<name>A0ABP9R526_9PSEU</name>
<dbReference type="Proteomes" id="UP001428817">
    <property type="component" value="Unassembled WGS sequence"/>
</dbReference>
<evidence type="ECO:0000313" key="1">
    <source>
        <dbReference type="EMBL" id="GAA5171517.1"/>
    </source>
</evidence>
<evidence type="ECO:0000313" key="2">
    <source>
        <dbReference type="Proteomes" id="UP001428817"/>
    </source>
</evidence>
<organism evidence="1 2">
    <name type="scientific">Pseudonocardia eucalypti</name>
    <dbReference type="NCBI Taxonomy" id="648755"/>
    <lineage>
        <taxon>Bacteria</taxon>
        <taxon>Bacillati</taxon>
        <taxon>Actinomycetota</taxon>
        <taxon>Actinomycetes</taxon>
        <taxon>Pseudonocardiales</taxon>
        <taxon>Pseudonocardiaceae</taxon>
        <taxon>Pseudonocardia</taxon>
    </lineage>
</organism>